<organism evidence="2 3">
    <name type="scientific">Sphingobium chungbukense</name>
    <dbReference type="NCBI Taxonomy" id="56193"/>
    <lineage>
        <taxon>Bacteria</taxon>
        <taxon>Pseudomonadati</taxon>
        <taxon>Pseudomonadota</taxon>
        <taxon>Alphaproteobacteria</taxon>
        <taxon>Sphingomonadales</taxon>
        <taxon>Sphingomonadaceae</taxon>
        <taxon>Sphingobium</taxon>
    </lineage>
</organism>
<dbReference type="RefSeq" id="WP_046765594.1">
    <property type="nucleotide sequence ID" value="NZ_LBIC01000011.1"/>
</dbReference>
<evidence type="ECO:0000259" key="1">
    <source>
        <dbReference type="Pfam" id="PF06527"/>
    </source>
</evidence>
<dbReference type="Pfam" id="PF06527">
    <property type="entry name" value="TniQ"/>
    <property type="match status" value="1"/>
</dbReference>
<gene>
    <name evidence="2" type="ORF">YP76_21235</name>
</gene>
<reference evidence="2 3" key="1">
    <citation type="submission" date="2015-04" db="EMBL/GenBank/DDBJ databases">
        <title>Genome sequence of aromatic hydrocarbons-degrading Sphingobium chungbukense DJ77.</title>
        <authorList>
            <person name="Kim Y.-C."/>
            <person name="Chae J.-C."/>
        </authorList>
    </citation>
    <scope>NUCLEOTIDE SEQUENCE [LARGE SCALE GENOMIC DNA]</scope>
    <source>
        <strain evidence="2 3">DJ77</strain>
    </source>
</reference>
<dbReference type="STRING" id="56193.YP76_21235"/>
<name>A0A0M3AMS9_9SPHN</name>
<dbReference type="PATRIC" id="fig|56193.3.peg.4465"/>
<keyword evidence="3" id="KW-1185">Reference proteome</keyword>
<comment type="caution">
    <text evidence="2">The sequence shown here is derived from an EMBL/GenBank/DDBJ whole genome shotgun (WGS) entry which is preliminary data.</text>
</comment>
<accession>A0A0M3AMS9</accession>
<dbReference type="EMBL" id="LBIC01000011">
    <property type="protein sequence ID" value="KKW90231.1"/>
    <property type="molecule type" value="Genomic_DNA"/>
</dbReference>
<feature type="domain" description="TniQ" evidence="1">
    <location>
        <begin position="11"/>
        <end position="168"/>
    </location>
</feature>
<dbReference type="AlphaFoldDB" id="A0A0M3AMS9"/>
<evidence type="ECO:0000313" key="2">
    <source>
        <dbReference type="EMBL" id="KKW90231.1"/>
    </source>
</evidence>
<evidence type="ECO:0000313" key="3">
    <source>
        <dbReference type="Proteomes" id="UP000033874"/>
    </source>
</evidence>
<dbReference type="Proteomes" id="UP000033874">
    <property type="component" value="Unassembled WGS sequence"/>
</dbReference>
<proteinExistence type="predicted"/>
<dbReference type="InterPro" id="IPR009492">
    <property type="entry name" value="TniQ"/>
</dbReference>
<protein>
    <recommendedName>
        <fullName evidence="1">TniQ domain-containing protein</fullName>
    </recommendedName>
</protein>
<sequence>MSGREIEPLAFRVKPLPEECFESWLRRLAARHETTPKALFRHLGIDAALADRDLAASAAPATSRASAPLAAPAWWAAPAPAPAPAAARVPDRREVMVERLAWATMVPAKAISRTFVGCERGDLLPPALRSIGCAQCWLDWLVSGAPWRIERSWILRVTTFCDRHALLLTDLAGIMGLGRTQAAERALAARVARTRAQMALFAFVKTRVLWNGMIAREQIRGGRSGVRLGSERYCSALVGNRFHYAPVRHLLLAALHTSDGLKAGRWEEIFRFDAQPARLPRKAAPGAGPQLSDLAAAIARVGLRQLDRERRRLAMVCDQLEQAKRNYPRAHLMQGLKARRAALAREVRDAATMESAAASAQRRGLQQALFYLQASGMVGAAMSAGCAEPDCSANGDLWRARLAACFDAPRFRTLLDLPGHGLRW</sequence>